<feature type="domain" description="EamA" evidence="7">
    <location>
        <begin position="29"/>
        <end position="162"/>
    </location>
</feature>
<evidence type="ECO:0000313" key="8">
    <source>
        <dbReference type="EMBL" id="KAF4693261.1"/>
    </source>
</evidence>
<proteinExistence type="predicted"/>
<name>A0A7J6PD21_PEROL</name>
<feature type="transmembrane region" description="Helical" evidence="6">
    <location>
        <begin position="221"/>
        <end position="238"/>
    </location>
</feature>
<feature type="transmembrane region" description="Helical" evidence="6">
    <location>
        <begin position="258"/>
        <end position="276"/>
    </location>
</feature>
<keyword evidence="2 6" id="KW-0812">Transmembrane</keyword>
<evidence type="ECO:0000256" key="5">
    <source>
        <dbReference type="SAM" id="MobiDB-lite"/>
    </source>
</evidence>
<feature type="transmembrane region" description="Helical" evidence="6">
    <location>
        <begin position="171"/>
        <end position="191"/>
    </location>
</feature>
<organism evidence="8 9">
    <name type="scientific">Perkinsus olseni</name>
    <name type="common">Perkinsus atlanticus</name>
    <dbReference type="NCBI Taxonomy" id="32597"/>
    <lineage>
        <taxon>Eukaryota</taxon>
        <taxon>Sar</taxon>
        <taxon>Alveolata</taxon>
        <taxon>Perkinsozoa</taxon>
        <taxon>Perkinsea</taxon>
        <taxon>Perkinsida</taxon>
        <taxon>Perkinsidae</taxon>
        <taxon>Perkinsus</taxon>
    </lineage>
</organism>
<evidence type="ECO:0000259" key="7">
    <source>
        <dbReference type="Pfam" id="PF00892"/>
    </source>
</evidence>
<sequence length="358" mass="39863">MTEKIDEKPADDVVAIQEDTKYTSRVGWAIFMYAACSSTLLIVNKLAVHSIPSPCFVLVCQFLATALFVKLLANYSKANVELMPLEYTLARRFSVVAIFCLCLFTNVKALQHVNVETVIVFRRVSCSPLAVTFFDYYYLGRELPSGKSWLALFGIVLGAFIYMVSDDGMRVQGYFWVSLYFLAIVTEMAFVKHIINTGKAHPPHTRDSHRGLVDMSTWTRVYYNNVLSIPVLAVAAALNGELRTLALDYTWTLEAVPSLLGSCVIGIGISFCGFHLRELVTATTFTVVGVLCKVATILLNHAIWDQHSNMVGSLALLGCIAAGTQYRQAPPREEKPTSRPEAKDLEMNEMQSEDDQME</sequence>
<dbReference type="AlphaFoldDB" id="A0A7J6PD21"/>
<reference evidence="8 9" key="1">
    <citation type="submission" date="2020-04" db="EMBL/GenBank/DDBJ databases">
        <title>Perkinsus olseni comparative genomics.</title>
        <authorList>
            <person name="Bogema D.R."/>
        </authorList>
    </citation>
    <scope>NUCLEOTIDE SEQUENCE [LARGE SCALE GENOMIC DNA]</scope>
    <source>
        <strain evidence="8">00978-12</strain>
    </source>
</reference>
<dbReference type="PANTHER" id="PTHR11132">
    <property type="entry name" value="SOLUTE CARRIER FAMILY 35"/>
    <property type="match status" value="1"/>
</dbReference>
<dbReference type="Proteomes" id="UP000541610">
    <property type="component" value="Unassembled WGS sequence"/>
</dbReference>
<dbReference type="EMBL" id="JABANP010000048">
    <property type="protein sequence ID" value="KAF4693261.1"/>
    <property type="molecule type" value="Genomic_DNA"/>
</dbReference>
<evidence type="ECO:0000256" key="6">
    <source>
        <dbReference type="SAM" id="Phobius"/>
    </source>
</evidence>
<evidence type="ECO:0000256" key="2">
    <source>
        <dbReference type="ARBA" id="ARBA00022692"/>
    </source>
</evidence>
<feature type="transmembrane region" description="Helical" evidence="6">
    <location>
        <begin position="26"/>
        <end position="43"/>
    </location>
</feature>
<feature type="region of interest" description="Disordered" evidence="5">
    <location>
        <begin position="327"/>
        <end position="358"/>
    </location>
</feature>
<dbReference type="Pfam" id="PF00892">
    <property type="entry name" value="EamA"/>
    <property type="match status" value="1"/>
</dbReference>
<dbReference type="InterPro" id="IPR050186">
    <property type="entry name" value="TPT_transporter"/>
</dbReference>
<dbReference type="OrthoDB" id="417037at2759"/>
<dbReference type="GO" id="GO:0016020">
    <property type="term" value="C:membrane"/>
    <property type="evidence" value="ECO:0007669"/>
    <property type="project" value="UniProtKB-SubCell"/>
</dbReference>
<protein>
    <recommendedName>
        <fullName evidence="7">EamA domain-containing protein</fullName>
    </recommendedName>
</protein>
<feature type="transmembrane region" description="Helical" evidence="6">
    <location>
        <begin position="148"/>
        <end position="165"/>
    </location>
</feature>
<evidence type="ECO:0000256" key="4">
    <source>
        <dbReference type="ARBA" id="ARBA00023136"/>
    </source>
</evidence>
<feature type="compositionally biased region" description="Basic and acidic residues" evidence="5">
    <location>
        <begin position="330"/>
        <end position="346"/>
    </location>
</feature>
<comment type="subcellular location">
    <subcellularLocation>
        <location evidence="1">Membrane</location>
        <topology evidence="1">Multi-pass membrane protein</topology>
    </subcellularLocation>
</comment>
<dbReference type="InterPro" id="IPR000620">
    <property type="entry name" value="EamA_dom"/>
</dbReference>
<evidence type="ECO:0000313" key="9">
    <source>
        <dbReference type="Proteomes" id="UP000541610"/>
    </source>
</evidence>
<comment type="caution">
    <text evidence="8">The sequence shown here is derived from an EMBL/GenBank/DDBJ whole genome shotgun (WGS) entry which is preliminary data.</text>
</comment>
<keyword evidence="3 6" id="KW-1133">Transmembrane helix</keyword>
<feature type="transmembrane region" description="Helical" evidence="6">
    <location>
        <begin position="55"/>
        <end position="73"/>
    </location>
</feature>
<evidence type="ECO:0000256" key="3">
    <source>
        <dbReference type="ARBA" id="ARBA00022989"/>
    </source>
</evidence>
<evidence type="ECO:0000256" key="1">
    <source>
        <dbReference type="ARBA" id="ARBA00004141"/>
    </source>
</evidence>
<keyword evidence="4 6" id="KW-0472">Membrane</keyword>
<accession>A0A7J6PD21</accession>
<gene>
    <name evidence="8" type="ORF">FOZ60_011487</name>
</gene>
<feature type="transmembrane region" description="Helical" evidence="6">
    <location>
        <begin position="283"/>
        <end position="304"/>
    </location>
</feature>